<protein>
    <recommendedName>
        <fullName evidence="3">ZP domain-containing protein</fullName>
    </recommendedName>
</protein>
<proteinExistence type="predicted"/>
<dbReference type="EMBL" id="CATQJA010000772">
    <property type="protein sequence ID" value="CAJ0563999.1"/>
    <property type="molecule type" value="Genomic_DNA"/>
</dbReference>
<evidence type="ECO:0000313" key="4">
    <source>
        <dbReference type="EMBL" id="CAJ0563999.1"/>
    </source>
</evidence>
<feature type="domain" description="ZP" evidence="3">
    <location>
        <begin position="1"/>
        <end position="158"/>
    </location>
</feature>
<dbReference type="AlphaFoldDB" id="A0AA36C902"/>
<comment type="caution">
    <text evidence="4">The sequence shown here is derived from an EMBL/GenBank/DDBJ whole genome shotgun (WGS) entry which is preliminary data.</text>
</comment>
<accession>A0AA36C902</accession>
<feature type="chain" id="PRO_5041266685" description="ZP domain-containing protein" evidence="2">
    <location>
        <begin position="20"/>
        <end position="158"/>
    </location>
</feature>
<organism evidence="4 5">
    <name type="scientific">Mesorhabditis spiculigera</name>
    <dbReference type="NCBI Taxonomy" id="96644"/>
    <lineage>
        <taxon>Eukaryota</taxon>
        <taxon>Metazoa</taxon>
        <taxon>Ecdysozoa</taxon>
        <taxon>Nematoda</taxon>
        <taxon>Chromadorea</taxon>
        <taxon>Rhabditida</taxon>
        <taxon>Rhabditina</taxon>
        <taxon>Rhabditomorpha</taxon>
        <taxon>Rhabditoidea</taxon>
        <taxon>Rhabditidae</taxon>
        <taxon>Mesorhabditinae</taxon>
        <taxon>Mesorhabditis</taxon>
    </lineage>
</organism>
<feature type="non-terminal residue" evidence="4">
    <location>
        <position position="158"/>
    </location>
</feature>
<dbReference type="Pfam" id="PF25301">
    <property type="entry name" value="CUT_C"/>
    <property type="match status" value="1"/>
</dbReference>
<gene>
    <name evidence="4" type="ORF">MSPICULIGERA_LOCUS2698</name>
</gene>
<name>A0AA36C902_9BILA</name>
<evidence type="ECO:0000313" key="5">
    <source>
        <dbReference type="Proteomes" id="UP001177023"/>
    </source>
</evidence>
<dbReference type="PANTHER" id="PTHR22907:SF60">
    <property type="entry name" value="CUTICLIN-3"/>
    <property type="match status" value="1"/>
</dbReference>
<dbReference type="InterPro" id="IPR001507">
    <property type="entry name" value="ZP_dom"/>
</dbReference>
<evidence type="ECO:0000256" key="1">
    <source>
        <dbReference type="ARBA" id="ARBA00022729"/>
    </source>
</evidence>
<feature type="signal peptide" evidence="2">
    <location>
        <begin position="1"/>
        <end position="19"/>
    </location>
</feature>
<dbReference type="InterPro" id="IPR057475">
    <property type="entry name" value="CUT_C"/>
</dbReference>
<keyword evidence="1 2" id="KW-0732">Signal</keyword>
<reference evidence="4" key="1">
    <citation type="submission" date="2023-06" db="EMBL/GenBank/DDBJ databases">
        <authorList>
            <person name="Delattre M."/>
        </authorList>
    </citation>
    <scope>NUCLEOTIDE SEQUENCE</scope>
    <source>
        <strain evidence="4">AF72</strain>
    </source>
</reference>
<evidence type="ECO:0000259" key="3">
    <source>
        <dbReference type="PROSITE" id="PS51034"/>
    </source>
</evidence>
<sequence>MPRFATFTLPLCAFSIVLCQKIPEVNAPGVSTRLPEAKCDFHVRENGPDGKLVTGVSLDTSLFYDITCKPSKGFCLRVSNCTVTGDEKGSVPYPIIDANGCTLEESLFGHVQYRTDFQAGIANPYPIRFRGASSAVIFYCQTTLEPKEGTKCEHFTCK</sequence>
<evidence type="ECO:0000256" key="2">
    <source>
        <dbReference type="SAM" id="SignalP"/>
    </source>
</evidence>
<dbReference type="Proteomes" id="UP001177023">
    <property type="component" value="Unassembled WGS sequence"/>
</dbReference>
<dbReference type="InterPro" id="IPR051962">
    <property type="entry name" value="Cuticlin"/>
</dbReference>
<dbReference type="PROSITE" id="PS51034">
    <property type="entry name" value="ZP_2"/>
    <property type="match status" value="1"/>
</dbReference>
<dbReference type="PANTHER" id="PTHR22907">
    <property type="entry name" value="GH04558P"/>
    <property type="match status" value="1"/>
</dbReference>
<keyword evidence="5" id="KW-1185">Reference proteome</keyword>